<name>A0A158A4J1_9BURK</name>
<dbReference type="SUPFAM" id="SSF159664">
    <property type="entry name" value="CobE/GbiG C-terminal domain-like"/>
    <property type="match status" value="1"/>
</dbReference>
<evidence type="ECO:0000313" key="2">
    <source>
        <dbReference type="EMBL" id="SAK52655.1"/>
    </source>
</evidence>
<feature type="domain" description="CobE/GbiG C-terminal" evidence="1">
    <location>
        <begin position="16"/>
        <end position="131"/>
    </location>
</feature>
<accession>A0A158A4J1</accession>
<proteinExistence type="predicted"/>
<dbReference type="Gene3D" id="3.30.420.180">
    <property type="entry name" value="CobE/GbiG C-terminal domain"/>
    <property type="match status" value="1"/>
</dbReference>
<dbReference type="OrthoDB" id="9781023at2"/>
<reference evidence="2" key="1">
    <citation type="submission" date="2016-01" db="EMBL/GenBank/DDBJ databases">
        <authorList>
            <person name="Peeters C."/>
        </authorList>
    </citation>
    <scope>NUCLEOTIDE SEQUENCE</scope>
    <source>
        <strain evidence="2">LMG 29321</strain>
    </source>
</reference>
<gene>
    <name evidence="2" type="ORF">AWB78_01242</name>
</gene>
<dbReference type="RefSeq" id="WP_062603214.1">
    <property type="nucleotide sequence ID" value="NZ_FCOX02000004.1"/>
</dbReference>
<comment type="caution">
    <text evidence="2">The sequence shown here is derived from an EMBL/GenBank/DDBJ whole genome shotgun (WGS) entry which is preliminary data.</text>
</comment>
<keyword evidence="3" id="KW-1185">Reference proteome</keyword>
<dbReference type="InterPro" id="IPR052553">
    <property type="entry name" value="CbiG_hydrolase"/>
</dbReference>
<dbReference type="EMBL" id="FCOX02000004">
    <property type="protein sequence ID" value="SAK52655.1"/>
    <property type="molecule type" value="Genomic_DNA"/>
</dbReference>
<dbReference type="InterPro" id="IPR036518">
    <property type="entry name" value="CobE/GbiG_C_sf"/>
</dbReference>
<evidence type="ECO:0000259" key="1">
    <source>
        <dbReference type="Pfam" id="PF01890"/>
    </source>
</evidence>
<sequence>MKPVIVRMNAASATRLAVGIGCRRGTSADAIEHAVRQALGSHSFADIAIVASIDAKRDEAGLLAFCAGHRLTLRFFSADEIARARGIAVSHHAAKHMNVDGVCEPCALLAGNAQTLIVPKTIDCGVTVAVAMAREGDASEASIAV</sequence>
<dbReference type="InterPro" id="IPR002750">
    <property type="entry name" value="CobE/GbiG_C"/>
</dbReference>
<dbReference type="GO" id="GO:0009236">
    <property type="term" value="P:cobalamin biosynthetic process"/>
    <property type="evidence" value="ECO:0007669"/>
    <property type="project" value="InterPro"/>
</dbReference>
<dbReference type="Proteomes" id="UP000071859">
    <property type="component" value="Unassembled WGS sequence"/>
</dbReference>
<dbReference type="PANTHER" id="PTHR37477">
    <property type="entry name" value="COBALT-PRECORRIN-5A HYDROLASE"/>
    <property type="match status" value="1"/>
</dbReference>
<protein>
    <submittedName>
        <fullName evidence="2">Cobalamin biosynthesis protein CbiG</fullName>
    </submittedName>
</protein>
<dbReference type="PANTHER" id="PTHR37477:SF1">
    <property type="entry name" value="COBALT-PRECORRIN-5A HYDROLASE"/>
    <property type="match status" value="1"/>
</dbReference>
<dbReference type="Pfam" id="PF01890">
    <property type="entry name" value="CbiG_C"/>
    <property type="match status" value="1"/>
</dbReference>
<evidence type="ECO:0000313" key="3">
    <source>
        <dbReference type="Proteomes" id="UP000071859"/>
    </source>
</evidence>
<organism evidence="2 3">
    <name type="scientific">Caballeronia calidae</name>
    <dbReference type="NCBI Taxonomy" id="1777139"/>
    <lineage>
        <taxon>Bacteria</taxon>
        <taxon>Pseudomonadati</taxon>
        <taxon>Pseudomonadota</taxon>
        <taxon>Betaproteobacteria</taxon>
        <taxon>Burkholderiales</taxon>
        <taxon>Burkholderiaceae</taxon>
        <taxon>Caballeronia</taxon>
    </lineage>
</organism>
<dbReference type="AlphaFoldDB" id="A0A158A4J1"/>